<evidence type="ECO:0000256" key="2">
    <source>
        <dbReference type="ARBA" id="ARBA00022559"/>
    </source>
</evidence>
<dbReference type="GeneID" id="7835908"/>
<dbReference type="AlphaFoldDB" id="I7LVV4"/>
<dbReference type="HOGENOM" id="CLU_029507_4_0_1"/>
<evidence type="ECO:0000313" key="4">
    <source>
        <dbReference type="EMBL" id="EAR99891.1"/>
    </source>
</evidence>
<dbReference type="OrthoDB" id="446890at2759"/>
<proteinExistence type="inferred from homology"/>
<dbReference type="GO" id="GO:0004601">
    <property type="term" value="F:peroxidase activity"/>
    <property type="evidence" value="ECO:0007669"/>
    <property type="project" value="UniProtKB-KW"/>
</dbReference>
<keyword evidence="3" id="KW-0560">Oxidoreductase</keyword>
<dbReference type="RefSeq" id="XP_001020136.1">
    <property type="nucleotide sequence ID" value="XM_001020136.1"/>
</dbReference>
<accession>I7LVV4</accession>
<dbReference type="InParanoid" id="I7LVV4"/>
<dbReference type="GO" id="GO:0006979">
    <property type="term" value="P:response to oxidative stress"/>
    <property type="evidence" value="ECO:0007669"/>
    <property type="project" value="InterPro"/>
</dbReference>
<dbReference type="InterPro" id="IPR000889">
    <property type="entry name" value="Glutathione_peroxidase"/>
</dbReference>
<evidence type="ECO:0000256" key="3">
    <source>
        <dbReference type="ARBA" id="ARBA00023002"/>
    </source>
</evidence>
<dbReference type="PANTHER" id="PTHR11592:SF78">
    <property type="entry name" value="GLUTATHIONE PEROXIDASE"/>
    <property type="match status" value="1"/>
</dbReference>
<evidence type="ECO:0000256" key="1">
    <source>
        <dbReference type="ARBA" id="ARBA00006926"/>
    </source>
</evidence>
<dbReference type="KEGG" id="tet:TTHERM_00661720"/>
<dbReference type="Gene3D" id="3.40.30.10">
    <property type="entry name" value="Glutaredoxin"/>
    <property type="match status" value="1"/>
</dbReference>
<keyword evidence="5" id="KW-1185">Reference proteome</keyword>
<protein>
    <submittedName>
        <fullName evidence="4">Phospholipid hydroperoxide glutathione peroxidase</fullName>
    </submittedName>
</protein>
<dbReference type="SUPFAM" id="SSF52833">
    <property type="entry name" value="Thioredoxin-like"/>
    <property type="match status" value="1"/>
</dbReference>
<sequence length="184" mass="21012">MGNSGLRKLLFAGDIVESPYRSLSDIKVINLDKEEVFLGDLTANKYAIVVNTGSQNPNFKQQINELNQFKQENKDKLEILAFPCNQFYNEPSNFKTIKDSYSSLVQFPVFQKVEVNGSYMHPLYKFLKRHSSLYNYKLLNGAKITEDFSKFLINTKGEVVSFYAASTPLSQIQKDLDTLKATQN</sequence>
<gene>
    <name evidence="4" type="ORF">TTHERM_00661720</name>
</gene>
<dbReference type="PIRSF" id="PIRSF000303">
    <property type="entry name" value="Glutathion_perox"/>
    <property type="match status" value="1"/>
</dbReference>
<reference evidence="5" key="1">
    <citation type="journal article" date="2006" name="PLoS Biol.">
        <title>Macronuclear genome sequence of the ciliate Tetrahymena thermophila, a model eukaryote.</title>
        <authorList>
            <person name="Eisen J.A."/>
            <person name="Coyne R.S."/>
            <person name="Wu M."/>
            <person name="Wu D."/>
            <person name="Thiagarajan M."/>
            <person name="Wortman J.R."/>
            <person name="Badger J.H."/>
            <person name="Ren Q."/>
            <person name="Amedeo P."/>
            <person name="Jones K.M."/>
            <person name="Tallon L.J."/>
            <person name="Delcher A.L."/>
            <person name="Salzberg S.L."/>
            <person name="Silva J.C."/>
            <person name="Haas B.J."/>
            <person name="Majoros W.H."/>
            <person name="Farzad M."/>
            <person name="Carlton J.M."/>
            <person name="Smith R.K. Jr."/>
            <person name="Garg J."/>
            <person name="Pearlman R.E."/>
            <person name="Karrer K.M."/>
            <person name="Sun L."/>
            <person name="Manning G."/>
            <person name="Elde N.C."/>
            <person name="Turkewitz A.P."/>
            <person name="Asai D.J."/>
            <person name="Wilkes D.E."/>
            <person name="Wang Y."/>
            <person name="Cai H."/>
            <person name="Collins K."/>
            <person name="Stewart B.A."/>
            <person name="Lee S.R."/>
            <person name="Wilamowska K."/>
            <person name="Weinberg Z."/>
            <person name="Ruzzo W.L."/>
            <person name="Wloga D."/>
            <person name="Gaertig J."/>
            <person name="Frankel J."/>
            <person name="Tsao C.-C."/>
            <person name="Gorovsky M.A."/>
            <person name="Keeling P.J."/>
            <person name="Waller R.F."/>
            <person name="Patron N.J."/>
            <person name="Cherry J.M."/>
            <person name="Stover N.A."/>
            <person name="Krieger C.J."/>
            <person name="del Toro C."/>
            <person name="Ryder H.F."/>
            <person name="Williamson S.C."/>
            <person name="Barbeau R.A."/>
            <person name="Hamilton E.P."/>
            <person name="Orias E."/>
        </authorList>
    </citation>
    <scope>NUCLEOTIDE SEQUENCE [LARGE SCALE GENOMIC DNA]</scope>
    <source>
        <strain evidence="5">SB210</strain>
    </source>
</reference>
<dbReference type="OMA" id="NGSYMHP"/>
<dbReference type="Pfam" id="PF00255">
    <property type="entry name" value="GSHPx"/>
    <property type="match status" value="1"/>
</dbReference>
<dbReference type="PROSITE" id="PS00763">
    <property type="entry name" value="GLUTATHIONE_PEROXID_2"/>
    <property type="match status" value="1"/>
</dbReference>
<dbReference type="EMBL" id="GG662634">
    <property type="protein sequence ID" value="EAR99891.1"/>
    <property type="molecule type" value="Genomic_DNA"/>
</dbReference>
<evidence type="ECO:0000313" key="5">
    <source>
        <dbReference type="Proteomes" id="UP000009168"/>
    </source>
</evidence>
<dbReference type="PANTHER" id="PTHR11592">
    <property type="entry name" value="GLUTATHIONE PEROXIDASE"/>
    <property type="match status" value="1"/>
</dbReference>
<name>I7LVV4_TETTS</name>
<dbReference type="Proteomes" id="UP000009168">
    <property type="component" value="Unassembled WGS sequence"/>
</dbReference>
<dbReference type="InterPro" id="IPR029760">
    <property type="entry name" value="GPX_CS"/>
</dbReference>
<keyword evidence="2 4" id="KW-0575">Peroxidase</keyword>
<comment type="similarity">
    <text evidence="1">Belongs to the glutathione peroxidase family.</text>
</comment>
<dbReference type="InterPro" id="IPR036249">
    <property type="entry name" value="Thioredoxin-like_sf"/>
</dbReference>
<dbReference type="PROSITE" id="PS51355">
    <property type="entry name" value="GLUTATHIONE_PEROXID_3"/>
    <property type="match status" value="1"/>
</dbReference>
<dbReference type="STRING" id="312017.I7LVV4"/>
<dbReference type="eggNOG" id="KOG1651">
    <property type="taxonomic scope" value="Eukaryota"/>
</dbReference>
<organism evidence="4 5">
    <name type="scientific">Tetrahymena thermophila (strain SB210)</name>
    <dbReference type="NCBI Taxonomy" id="312017"/>
    <lineage>
        <taxon>Eukaryota</taxon>
        <taxon>Sar</taxon>
        <taxon>Alveolata</taxon>
        <taxon>Ciliophora</taxon>
        <taxon>Intramacronucleata</taxon>
        <taxon>Oligohymenophorea</taxon>
        <taxon>Hymenostomatida</taxon>
        <taxon>Tetrahymenina</taxon>
        <taxon>Tetrahymenidae</taxon>
        <taxon>Tetrahymena</taxon>
    </lineage>
</organism>